<dbReference type="EMBL" id="JAJFAZ020000002">
    <property type="protein sequence ID" value="KAI5343672.1"/>
    <property type="molecule type" value="Genomic_DNA"/>
</dbReference>
<keyword evidence="1" id="KW-0812">Transmembrane</keyword>
<dbReference type="Proteomes" id="UP001054821">
    <property type="component" value="Chromosome 2"/>
</dbReference>
<evidence type="ECO:0000256" key="1">
    <source>
        <dbReference type="SAM" id="Phobius"/>
    </source>
</evidence>
<comment type="caution">
    <text evidence="2">The sequence shown here is derived from an EMBL/GenBank/DDBJ whole genome shotgun (WGS) entry which is preliminary data.</text>
</comment>
<accession>A0AAD4ZEE7</accession>
<feature type="transmembrane region" description="Helical" evidence="1">
    <location>
        <begin position="53"/>
        <end position="76"/>
    </location>
</feature>
<gene>
    <name evidence="2" type="ORF">L3X38_011548</name>
</gene>
<keyword evidence="1" id="KW-1133">Transmembrane helix</keyword>
<protein>
    <submittedName>
        <fullName evidence="2">Uncharacterized protein</fullName>
    </submittedName>
</protein>
<evidence type="ECO:0000313" key="2">
    <source>
        <dbReference type="EMBL" id="KAI5343672.1"/>
    </source>
</evidence>
<organism evidence="2 3">
    <name type="scientific">Prunus dulcis</name>
    <name type="common">Almond</name>
    <name type="synonym">Amygdalus dulcis</name>
    <dbReference type="NCBI Taxonomy" id="3755"/>
    <lineage>
        <taxon>Eukaryota</taxon>
        <taxon>Viridiplantae</taxon>
        <taxon>Streptophyta</taxon>
        <taxon>Embryophyta</taxon>
        <taxon>Tracheophyta</taxon>
        <taxon>Spermatophyta</taxon>
        <taxon>Magnoliopsida</taxon>
        <taxon>eudicotyledons</taxon>
        <taxon>Gunneridae</taxon>
        <taxon>Pentapetalae</taxon>
        <taxon>rosids</taxon>
        <taxon>fabids</taxon>
        <taxon>Rosales</taxon>
        <taxon>Rosaceae</taxon>
        <taxon>Amygdaloideae</taxon>
        <taxon>Amygdaleae</taxon>
        <taxon>Prunus</taxon>
    </lineage>
</organism>
<keyword evidence="1" id="KW-0472">Membrane</keyword>
<keyword evidence="3" id="KW-1185">Reference proteome</keyword>
<reference evidence="2 3" key="1">
    <citation type="journal article" date="2022" name="G3 (Bethesda)">
        <title>Whole-genome sequence and methylome profiling of the almond [Prunus dulcis (Mill.) D.A. Webb] cultivar 'Nonpareil'.</title>
        <authorList>
            <person name="D'Amico-Willman K.M."/>
            <person name="Ouma W.Z."/>
            <person name="Meulia T."/>
            <person name="Sideli G.M."/>
            <person name="Gradziel T.M."/>
            <person name="Fresnedo-Ramirez J."/>
        </authorList>
    </citation>
    <scope>NUCLEOTIDE SEQUENCE [LARGE SCALE GENOMIC DNA]</scope>
    <source>
        <strain evidence="2">Clone GOH B32 T37-40</strain>
    </source>
</reference>
<proteinExistence type="predicted"/>
<evidence type="ECO:0000313" key="3">
    <source>
        <dbReference type="Proteomes" id="UP001054821"/>
    </source>
</evidence>
<dbReference type="AlphaFoldDB" id="A0AAD4ZEE7"/>
<name>A0AAD4ZEE7_PRUDU</name>
<sequence>MGYLDYINGTAPYYAIGDEDIDTTHLNAYGGDNGVLPVDLLLMVDFRRQVRNWLILLAAITSFDILGVVMAHAQLLELREKEKHRSHSCQLITNGILVKNIVELIKKLNEDELERKRVKGQRSRRFYGGPIRIYMATKDNLRSLRIAVKLGVCAYGRGRNINKLLQYKNLLVQSVKPTPQPESPVEIFDTTTNKEIVVLDPFTVRENNTFMAAVVTRRIRQLPIVFIEYYWSS</sequence>